<sequence length="414" mass="48356">MDRDYIYSTLRKYECFQRMGTWTWDKCQRPWETSSRSDAHAYAYETVKAMYFKSKPSYVPHRHAAETSELFKIHKACMIEDQSIKKMRDKLYEDVMQHIAAHATEECLAVCDRIQQLLPRQLRDLVYLHLLDIREDFHIGGPYPLPQEAEVAGDRRAYSQNNTSLRINSHIVEEAHVGSVELLDIIYVHYFAGSTVDIEQTDFRARLEASEQESPVAFSIEFVERCAQTSHARGLPEASTDELTRYEMIRAWYITTNFRFKDHQAIPMFLQCDGWGSSYNASRLVRRVELLNLGVGFDPRGSLENVDKTLHLEIALASLNWLRSGSHIRLTFKTLGFHEEQTRHYERNRSKDQLLPLYMEHLSKSFPLFHEHICAGRKVTIYFAGELVFEVKVEELTTQHWLEKAEVVKQCGKH</sequence>
<dbReference type="Proteomes" id="UP000799777">
    <property type="component" value="Unassembled WGS sequence"/>
</dbReference>
<organism evidence="1 2">
    <name type="scientific">Setomelanomma holmii</name>
    <dbReference type="NCBI Taxonomy" id="210430"/>
    <lineage>
        <taxon>Eukaryota</taxon>
        <taxon>Fungi</taxon>
        <taxon>Dikarya</taxon>
        <taxon>Ascomycota</taxon>
        <taxon>Pezizomycotina</taxon>
        <taxon>Dothideomycetes</taxon>
        <taxon>Pleosporomycetidae</taxon>
        <taxon>Pleosporales</taxon>
        <taxon>Pleosporineae</taxon>
        <taxon>Phaeosphaeriaceae</taxon>
        <taxon>Setomelanomma</taxon>
    </lineage>
</organism>
<keyword evidence="2" id="KW-1185">Reference proteome</keyword>
<proteinExistence type="predicted"/>
<dbReference type="EMBL" id="ML978196">
    <property type="protein sequence ID" value="KAF2029891.1"/>
    <property type="molecule type" value="Genomic_DNA"/>
</dbReference>
<accession>A0A9P4H7X0</accession>
<comment type="caution">
    <text evidence="1">The sequence shown here is derived from an EMBL/GenBank/DDBJ whole genome shotgun (WGS) entry which is preliminary data.</text>
</comment>
<protein>
    <submittedName>
        <fullName evidence="1">Uncharacterized protein</fullName>
    </submittedName>
</protein>
<reference evidence="1" key="1">
    <citation type="journal article" date="2020" name="Stud. Mycol.">
        <title>101 Dothideomycetes genomes: a test case for predicting lifestyles and emergence of pathogens.</title>
        <authorList>
            <person name="Haridas S."/>
            <person name="Albert R."/>
            <person name="Binder M."/>
            <person name="Bloem J."/>
            <person name="Labutti K."/>
            <person name="Salamov A."/>
            <person name="Andreopoulos B."/>
            <person name="Baker S."/>
            <person name="Barry K."/>
            <person name="Bills G."/>
            <person name="Bluhm B."/>
            <person name="Cannon C."/>
            <person name="Castanera R."/>
            <person name="Culley D."/>
            <person name="Daum C."/>
            <person name="Ezra D."/>
            <person name="Gonzalez J."/>
            <person name="Henrissat B."/>
            <person name="Kuo A."/>
            <person name="Liang C."/>
            <person name="Lipzen A."/>
            <person name="Lutzoni F."/>
            <person name="Magnuson J."/>
            <person name="Mondo S."/>
            <person name="Nolan M."/>
            <person name="Ohm R."/>
            <person name="Pangilinan J."/>
            <person name="Park H.-J."/>
            <person name="Ramirez L."/>
            <person name="Alfaro M."/>
            <person name="Sun H."/>
            <person name="Tritt A."/>
            <person name="Yoshinaga Y."/>
            <person name="Zwiers L.-H."/>
            <person name="Turgeon B."/>
            <person name="Goodwin S."/>
            <person name="Spatafora J."/>
            <person name="Crous P."/>
            <person name="Grigoriev I."/>
        </authorList>
    </citation>
    <scope>NUCLEOTIDE SEQUENCE</scope>
    <source>
        <strain evidence="1">CBS 110217</strain>
    </source>
</reference>
<evidence type="ECO:0000313" key="2">
    <source>
        <dbReference type="Proteomes" id="UP000799777"/>
    </source>
</evidence>
<evidence type="ECO:0000313" key="1">
    <source>
        <dbReference type="EMBL" id="KAF2029891.1"/>
    </source>
</evidence>
<name>A0A9P4H7X0_9PLEO</name>
<dbReference type="OrthoDB" id="3684889at2759"/>
<gene>
    <name evidence="1" type="ORF">EK21DRAFT_112566</name>
</gene>
<dbReference type="AlphaFoldDB" id="A0A9P4H7X0"/>